<dbReference type="PANTHER" id="PTHR43133:SF46">
    <property type="entry name" value="RNA POLYMERASE SIGMA-70 FACTOR ECF SUBFAMILY"/>
    <property type="match status" value="1"/>
</dbReference>
<dbReference type="PANTHER" id="PTHR43133">
    <property type="entry name" value="RNA POLYMERASE ECF-TYPE SIGMA FACTO"/>
    <property type="match status" value="1"/>
</dbReference>
<feature type="domain" description="RNA polymerase sigma-70 region 2" evidence="5">
    <location>
        <begin position="35"/>
        <end position="101"/>
    </location>
</feature>
<dbReference type="InterPro" id="IPR007627">
    <property type="entry name" value="RNA_pol_sigma70_r2"/>
</dbReference>
<organism evidence="7 8">
    <name type="scientific">Kriegella aquimaris</name>
    <dbReference type="NCBI Taxonomy" id="192904"/>
    <lineage>
        <taxon>Bacteria</taxon>
        <taxon>Pseudomonadati</taxon>
        <taxon>Bacteroidota</taxon>
        <taxon>Flavobacteriia</taxon>
        <taxon>Flavobacteriales</taxon>
        <taxon>Flavobacteriaceae</taxon>
        <taxon>Kriegella</taxon>
    </lineage>
</organism>
<keyword evidence="4" id="KW-0804">Transcription</keyword>
<evidence type="ECO:0000313" key="7">
    <source>
        <dbReference type="EMBL" id="SDM54733.1"/>
    </source>
</evidence>
<evidence type="ECO:0000256" key="2">
    <source>
        <dbReference type="ARBA" id="ARBA00023015"/>
    </source>
</evidence>
<dbReference type="Gene3D" id="1.10.10.10">
    <property type="entry name" value="Winged helix-like DNA-binding domain superfamily/Winged helix DNA-binding domain"/>
    <property type="match status" value="1"/>
</dbReference>
<dbReference type="Pfam" id="PF04542">
    <property type="entry name" value="Sigma70_r2"/>
    <property type="match status" value="1"/>
</dbReference>
<proteinExistence type="inferred from homology"/>
<dbReference type="GO" id="GO:0016987">
    <property type="term" value="F:sigma factor activity"/>
    <property type="evidence" value="ECO:0007669"/>
    <property type="project" value="UniProtKB-KW"/>
</dbReference>
<dbReference type="SUPFAM" id="SSF88946">
    <property type="entry name" value="Sigma2 domain of RNA polymerase sigma factors"/>
    <property type="match status" value="1"/>
</dbReference>
<comment type="similarity">
    <text evidence="1">Belongs to the sigma-70 factor family. ECF subfamily.</text>
</comment>
<dbReference type="Proteomes" id="UP000199440">
    <property type="component" value="Unassembled WGS sequence"/>
</dbReference>
<evidence type="ECO:0000259" key="6">
    <source>
        <dbReference type="Pfam" id="PF08281"/>
    </source>
</evidence>
<dbReference type="InterPro" id="IPR014327">
    <property type="entry name" value="RNA_pol_sigma70_bacteroid"/>
</dbReference>
<dbReference type="STRING" id="192904.SAMN04488514_110109"/>
<evidence type="ECO:0000256" key="4">
    <source>
        <dbReference type="ARBA" id="ARBA00023163"/>
    </source>
</evidence>
<name>A0A1G9U4I0_9FLAO</name>
<dbReference type="InterPro" id="IPR036388">
    <property type="entry name" value="WH-like_DNA-bd_sf"/>
</dbReference>
<dbReference type="InterPro" id="IPR039425">
    <property type="entry name" value="RNA_pol_sigma-70-like"/>
</dbReference>
<gene>
    <name evidence="7" type="ORF">SAMN04488514_110109</name>
</gene>
<keyword evidence="2" id="KW-0805">Transcription regulation</keyword>
<evidence type="ECO:0000313" key="8">
    <source>
        <dbReference type="Proteomes" id="UP000199440"/>
    </source>
</evidence>
<keyword evidence="3" id="KW-0731">Sigma factor</keyword>
<dbReference type="NCBIfam" id="TIGR02985">
    <property type="entry name" value="Sig70_bacteroi1"/>
    <property type="match status" value="1"/>
</dbReference>
<evidence type="ECO:0000256" key="1">
    <source>
        <dbReference type="ARBA" id="ARBA00010641"/>
    </source>
</evidence>
<dbReference type="GO" id="GO:0006352">
    <property type="term" value="P:DNA-templated transcription initiation"/>
    <property type="evidence" value="ECO:0007669"/>
    <property type="project" value="InterPro"/>
</dbReference>
<accession>A0A1G9U4I0</accession>
<reference evidence="7 8" key="1">
    <citation type="submission" date="2016-10" db="EMBL/GenBank/DDBJ databases">
        <authorList>
            <person name="de Groot N.N."/>
        </authorList>
    </citation>
    <scope>NUCLEOTIDE SEQUENCE [LARGE SCALE GENOMIC DNA]</scope>
    <source>
        <strain evidence="7 8">DSM 19886</strain>
    </source>
</reference>
<dbReference type="EMBL" id="FNGV01000010">
    <property type="protein sequence ID" value="SDM54733.1"/>
    <property type="molecule type" value="Genomic_DNA"/>
</dbReference>
<sequence length="207" mass="24009">MPRKNKFPIMTDTNQKASILLERLIEGDEEAYLLLVETYYKKLLVYAYSLTDDYAVSQDIVQNVFLRIWELRQSLNIKKSLKGFLYRSVYNEFVDGLRKDQSTSVLNQVYWDALHTVATDDGNNKLVENKIAVIKKEVERLPKKCKQVFLLSKQEGLTNLEIAEHLNISIKSVEGHISNAYTIIRKNTKAKVKTSNLVLLFHSLIRR</sequence>
<dbReference type="InterPro" id="IPR013324">
    <property type="entry name" value="RNA_pol_sigma_r3/r4-like"/>
</dbReference>
<evidence type="ECO:0000256" key="3">
    <source>
        <dbReference type="ARBA" id="ARBA00023082"/>
    </source>
</evidence>
<dbReference type="Gene3D" id="1.10.1740.10">
    <property type="match status" value="1"/>
</dbReference>
<protein>
    <submittedName>
        <fullName evidence="7">RNA polymerase sigma-70 factor, ECF subfamily</fullName>
    </submittedName>
</protein>
<dbReference type="InterPro" id="IPR013249">
    <property type="entry name" value="RNA_pol_sigma70_r4_t2"/>
</dbReference>
<dbReference type="GO" id="GO:0003677">
    <property type="term" value="F:DNA binding"/>
    <property type="evidence" value="ECO:0007669"/>
    <property type="project" value="InterPro"/>
</dbReference>
<dbReference type="OrthoDB" id="665981at2"/>
<keyword evidence="8" id="KW-1185">Reference proteome</keyword>
<dbReference type="NCBIfam" id="TIGR02937">
    <property type="entry name" value="sigma70-ECF"/>
    <property type="match status" value="1"/>
</dbReference>
<dbReference type="AlphaFoldDB" id="A0A1G9U4I0"/>
<evidence type="ECO:0000259" key="5">
    <source>
        <dbReference type="Pfam" id="PF04542"/>
    </source>
</evidence>
<dbReference type="Pfam" id="PF08281">
    <property type="entry name" value="Sigma70_r4_2"/>
    <property type="match status" value="1"/>
</dbReference>
<dbReference type="InterPro" id="IPR013325">
    <property type="entry name" value="RNA_pol_sigma_r2"/>
</dbReference>
<feature type="domain" description="RNA polymerase sigma factor 70 region 4 type 2" evidence="6">
    <location>
        <begin position="135"/>
        <end position="180"/>
    </location>
</feature>
<dbReference type="SUPFAM" id="SSF88659">
    <property type="entry name" value="Sigma3 and sigma4 domains of RNA polymerase sigma factors"/>
    <property type="match status" value="1"/>
</dbReference>
<dbReference type="InterPro" id="IPR014284">
    <property type="entry name" value="RNA_pol_sigma-70_dom"/>
</dbReference>